<dbReference type="GO" id="GO:0046872">
    <property type="term" value="F:metal ion binding"/>
    <property type="evidence" value="ECO:0007669"/>
    <property type="project" value="UniProtKB-KW"/>
</dbReference>
<dbReference type="CDD" id="cd01648">
    <property type="entry name" value="TERT"/>
    <property type="match status" value="1"/>
</dbReference>
<dbReference type="PRINTS" id="PR01365">
    <property type="entry name" value="TELOMERASERT"/>
</dbReference>
<evidence type="ECO:0000256" key="2">
    <source>
        <dbReference type="ARBA" id="ARBA00012493"/>
    </source>
</evidence>
<evidence type="ECO:0000256" key="10">
    <source>
        <dbReference type="ARBA" id="ARBA00022918"/>
    </source>
</evidence>
<dbReference type="Proteomes" id="UP000253153">
    <property type="component" value="Unassembled WGS sequence"/>
</dbReference>
<evidence type="ECO:0000256" key="8">
    <source>
        <dbReference type="ARBA" id="ARBA00022842"/>
    </source>
</evidence>
<evidence type="ECO:0000256" key="5">
    <source>
        <dbReference type="ARBA" id="ARBA00022679"/>
    </source>
</evidence>
<dbReference type="Gene3D" id="3.30.70.2630">
    <property type="match status" value="1"/>
</dbReference>
<feature type="compositionally biased region" description="Polar residues" evidence="14">
    <location>
        <begin position="432"/>
        <end position="447"/>
    </location>
</feature>
<feature type="region of interest" description="Disordered" evidence="14">
    <location>
        <begin position="411"/>
        <end position="458"/>
    </location>
</feature>
<dbReference type="RefSeq" id="XP_031017223.1">
    <property type="nucleotide sequence ID" value="XM_031158714.1"/>
</dbReference>
<dbReference type="EC" id="2.7.7.49" evidence="2 13"/>
<evidence type="ECO:0000256" key="14">
    <source>
        <dbReference type="SAM" id="MobiDB-lite"/>
    </source>
</evidence>
<evidence type="ECO:0000256" key="9">
    <source>
        <dbReference type="ARBA" id="ARBA00022895"/>
    </source>
</evidence>
<evidence type="ECO:0000256" key="11">
    <source>
        <dbReference type="ARBA" id="ARBA00023242"/>
    </source>
</evidence>
<dbReference type="InterPro" id="IPR003545">
    <property type="entry name" value="Telomerase_RT"/>
</dbReference>
<keyword evidence="9 13" id="KW-0779">Telomere</keyword>
<dbReference type="GO" id="GO:0042162">
    <property type="term" value="F:telomeric DNA binding"/>
    <property type="evidence" value="ECO:0007669"/>
    <property type="project" value="TreeGrafter"/>
</dbReference>
<keyword evidence="5 13" id="KW-0808">Transferase</keyword>
<feature type="compositionally biased region" description="Basic residues" evidence="14">
    <location>
        <begin position="412"/>
        <end position="430"/>
    </location>
</feature>
<evidence type="ECO:0000313" key="16">
    <source>
        <dbReference type="EMBL" id="RBR22238.1"/>
    </source>
</evidence>
<accession>A0A366S065</accession>
<dbReference type="EMBL" id="QKXC01000092">
    <property type="protein sequence ID" value="RBR22238.1"/>
    <property type="molecule type" value="Genomic_DNA"/>
</dbReference>
<evidence type="ECO:0000256" key="1">
    <source>
        <dbReference type="ARBA" id="ARBA00008001"/>
    </source>
</evidence>
<evidence type="ECO:0000313" key="17">
    <source>
        <dbReference type="Proteomes" id="UP000253153"/>
    </source>
</evidence>
<dbReference type="Pfam" id="PF21399">
    <property type="entry name" value="TERT_C"/>
    <property type="match status" value="1"/>
</dbReference>
<keyword evidence="7 13" id="KW-0479">Metal-binding</keyword>
<evidence type="ECO:0000256" key="3">
    <source>
        <dbReference type="ARBA" id="ARBA00016182"/>
    </source>
</evidence>
<dbReference type="InterPro" id="IPR021891">
    <property type="entry name" value="Telomerase_RBD"/>
</dbReference>
<protein>
    <recommendedName>
        <fullName evidence="3 13">Telomerase reverse transcriptase</fullName>
        <ecNumber evidence="2 13">2.7.7.49</ecNumber>
    </recommendedName>
    <alternativeName>
        <fullName evidence="13">Telomerase catalytic subunit</fullName>
    </alternativeName>
</protein>
<evidence type="ECO:0000256" key="12">
    <source>
        <dbReference type="ARBA" id="ARBA00048173"/>
    </source>
</evidence>
<gene>
    <name evidence="16" type="ORF">FIESC28_04567</name>
</gene>
<dbReference type="GO" id="GO:0070034">
    <property type="term" value="F:telomerase RNA binding"/>
    <property type="evidence" value="ECO:0007669"/>
    <property type="project" value="TreeGrafter"/>
</dbReference>
<evidence type="ECO:0000256" key="4">
    <source>
        <dbReference type="ARBA" id="ARBA00022454"/>
    </source>
</evidence>
<dbReference type="GO" id="GO:0000333">
    <property type="term" value="C:telomerase catalytic core complex"/>
    <property type="evidence" value="ECO:0007669"/>
    <property type="project" value="TreeGrafter"/>
</dbReference>
<dbReference type="OrthoDB" id="289721at2759"/>
<dbReference type="Gene3D" id="1.10.357.90">
    <property type="match status" value="1"/>
</dbReference>
<dbReference type="GO" id="GO:0000781">
    <property type="term" value="C:chromosome, telomeric region"/>
    <property type="evidence" value="ECO:0007669"/>
    <property type="project" value="UniProtKB-SubCell"/>
</dbReference>
<dbReference type="PANTHER" id="PTHR12066:SF0">
    <property type="entry name" value="TELOMERASE REVERSE TRANSCRIPTASE"/>
    <property type="match status" value="1"/>
</dbReference>
<feature type="region of interest" description="Disordered" evidence="14">
    <location>
        <begin position="1"/>
        <end position="23"/>
    </location>
</feature>
<dbReference type="SMART" id="SM00975">
    <property type="entry name" value="Telomerase_RBD"/>
    <property type="match status" value="1"/>
</dbReference>
<dbReference type="InterPro" id="IPR049139">
    <property type="entry name" value="TERT_C"/>
</dbReference>
<comment type="similarity">
    <text evidence="1 13">Belongs to the reverse transcriptase family. Telomerase subfamily.</text>
</comment>
<name>A0A366S065_9HYPO</name>
<feature type="domain" description="Reverse transcriptase" evidence="15">
    <location>
        <begin position="623"/>
        <end position="954"/>
    </location>
</feature>
<organism evidence="16 17">
    <name type="scientific">Fusarium coffeatum</name>
    <dbReference type="NCBI Taxonomy" id="231269"/>
    <lineage>
        <taxon>Eukaryota</taxon>
        <taxon>Fungi</taxon>
        <taxon>Dikarya</taxon>
        <taxon>Ascomycota</taxon>
        <taxon>Pezizomycotina</taxon>
        <taxon>Sordariomycetes</taxon>
        <taxon>Hypocreomycetidae</taxon>
        <taxon>Hypocreales</taxon>
        <taxon>Nectriaceae</taxon>
        <taxon>Fusarium</taxon>
        <taxon>Fusarium incarnatum-equiseti species complex</taxon>
    </lineage>
</organism>
<dbReference type="InterPro" id="IPR000477">
    <property type="entry name" value="RT_dom"/>
</dbReference>
<keyword evidence="17" id="KW-1185">Reference proteome</keyword>
<dbReference type="GO" id="GO:0007004">
    <property type="term" value="P:telomere maintenance via telomerase"/>
    <property type="evidence" value="ECO:0007669"/>
    <property type="project" value="TreeGrafter"/>
</dbReference>
<keyword evidence="8 13" id="KW-0460">Magnesium</keyword>
<keyword evidence="11 13" id="KW-0539">Nucleus</keyword>
<keyword evidence="6 13" id="KW-0548">Nucleotidyltransferase</keyword>
<evidence type="ECO:0000256" key="6">
    <source>
        <dbReference type="ARBA" id="ARBA00022695"/>
    </source>
</evidence>
<reference evidence="16 17" key="1">
    <citation type="submission" date="2018-06" db="EMBL/GenBank/DDBJ databases">
        <title>Fusarium incarnatum-equiseti species complex species 28.</title>
        <authorList>
            <person name="Gardiner D.M."/>
        </authorList>
    </citation>
    <scope>NUCLEOTIDE SEQUENCE [LARGE SCALE GENOMIC DNA]</scope>
    <source>
        <strain evidence="16 17">FIESC_28</strain>
    </source>
</reference>
<dbReference type="AlphaFoldDB" id="A0A366S065"/>
<dbReference type="GO" id="GO:0003720">
    <property type="term" value="F:telomerase activity"/>
    <property type="evidence" value="ECO:0007669"/>
    <property type="project" value="InterPro"/>
</dbReference>
<comment type="subcellular location">
    <subcellularLocation>
        <location evidence="13">Nucleus</location>
    </subcellularLocation>
    <subcellularLocation>
        <location evidence="13">Chromosome</location>
        <location evidence="13">Telomere</location>
    </subcellularLocation>
</comment>
<comment type="function">
    <text evidence="13">Telomerase is a ribonucleoprotein enzyme essential for the replication of chromosome termini in most eukaryotes. It elongates telomeres. It is a reverse transcriptase that adds simple sequence repeats to chromosome ends by copying a template sequence within the RNA component of the enzyme.</text>
</comment>
<keyword evidence="4 13" id="KW-0158">Chromosome</keyword>
<dbReference type="Gene3D" id="1.10.132.70">
    <property type="match status" value="1"/>
</dbReference>
<proteinExistence type="inferred from homology"/>
<dbReference type="Pfam" id="PF12009">
    <property type="entry name" value="Telomerase_RBD"/>
    <property type="match status" value="1"/>
</dbReference>
<dbReference type="GeneID" id="41994010"/>
<dbReference type="PROSITE" id="PS50878">
    <property type="entry name" value="RT_POL"/>
    <property type="match status" value="1"/>
</dbReference>
<feature type="compositionally biased region" description="Polar residues" evidence="14">
    <location>
        <begin position="13"/>
        <end position="23"/>
    </location>
</feature>
<keyword evidence="10 13" id="KW-0695">RNA-directed DNA polymerase</keyword>
<comment type="caution">
    <text evidence="16">The sequence shown here is derived from an EMBL/GenBank/DDBJ whole genome shotgun (WGS) entry which is preliminary data.</text>
</comment>
<comment type="catalytic activity">
    <reaction evidence="12 13">
        <text>DNA(n) + a 2'-deoxyribonucleoside 5'-triphosphate = DNA(n+1) + diphosphate</text>
        <dbReference type="Rhea" id="RHEA:22508"/>
        <dbReference type="Rhea" id="RHEA-COMP:17339"/>
        <dbReference type="Rhea" id="RHEA-COMP:17340"/>
        <dbReference type="ChEBI" id="CHEBI:33019"/>
        <dbReference type="ChEBI" id="CHEBI:61560"/>
        <dbReference type="ChEBI" id="CHEBI:173112"/>
        <dbReference type="EC" id="2.7.7.49"/>
    </reaction>
</comment>
<dbReference type="PANTHER" id="PTHR12066">
    <property type="entry name" value="TELOMERASE REVERSE TRANSCRIPTASE"/>
    <property type="match status" value="1"/>
</dbReference>
<evidence type="ECO:0000259" key="15">
    <source>
        <dbReference type="PROSITE" id="PS50878"/>
    </source>
</evidence>
<evidence type="ECO:0000256" key="7">
    <source>
        <dbReference type="ARBA" id="ARBA00022723"/>
    </source>
</evidence>
<dbReference type="Pfam" id="PF00078">
    <property type="entry name" value="RVT_1"/>
    <property type="match status" value="1"/>
</dbReference>
<evidence type="ECO:0000256" key="13">
    <source>
        <dbReference type="RuleBase" id="RU365061"/>
    </source>
</evidence>
<sequence length="1137" mass="129309">MTSQGKRKHEATDASSNKKCNKTLSDTPVRRDLLERCYNKVTTLREYVLLNLPNGSRLRRKKVASIGESEGAGEIEKTLSRLLDTSLVCFADQQTPMNDTRWEQWLVFSQREDESYVSISDGIAGSVFSQSEIVDFVVWLLFSRDIQLGKRPKHILCDGFRKSAGPDDQGTSNIPGLFSLYPNSHVKALREAPWPQLLALLGKSGEKIMIGLLVDTSIYVAAEAGFNNYHQLTGVPLTDLDLPGGNVSLGKGSAREVRKPADITLVRSRIFYAKPSLTANGLVQAGFKHIHVLNRYRKSSDPEKLDKEREGIIKLIMYMFPRQFGLHNVFTSQVDPTKTSQKFQDYTLREEEIAPVFDCKPGDTVPKMPKIPKRLRGDVEELVKRLQVLHSRCSYIELLKYYCPCVFDRSSRSRRPRNKKIPTSSRKPKPSQHPSRSNYNCTSTQMNPEAGAASTRVQSLPKHDSLVELATPSSQVSAFCQAVLSKIIPDSFWGDDTVKKHNKSVVMRSIDHFIKLRRFEAMSLHEITQKLKIADIPWLKPHNAGHQKPSRRDTEKRLEIFHEFLYFVFDSLLIPLIRNNFYVTESNTHRYQVFYFRHEVWRQIAEPAMADLRTDMFEEVKLDEAQQILQNRQLGFSQVRLLPKGGKLRPIMNLRRRAMTRGPSRNLGRSINTVLGPIHSLLKLEKRINPSKLGSTMFSVSDIYTRLKAFKESLGPGHGKLYFAKADVKGAFDTIPQEAVVQLMQSVPSQPRYTIMKHVEVKPGERAVLCDDKSSSKAIRRWHATALSEREKPDFATRLEHDLAPKKKNTVFVDSALRRTENVGDLMRLLKQHVEQNLVKVGKKYYRQKVGIPQGSVLSSFLCNYFYADLEAKHLDFLNSPDCLLLRLIDDFLLVTLDQGKAIEFVNAMHGGFPEYGVAVNPAKTMVNFDMLYDGEPVRKYNHEKGFPYCGTTINCQTLDITKDRDRDANLDVSASLTVDFGRTPGQNFQRKVLNAFKIQSHLMFYDTAHNSTRTVLTSLQGAFVETASKMWAYLRCLGKNQHPSSEMILRTIAKVIDVAYLLLTSKSRMMRYPQYTCDVRKSQVALTACLAFEKVLAAKQSNYQPVVKWLRKEADRLASGQKHESLQTPKGTQMAI</sequence>